<dbReference type="AlphaFoldDB" id="A0A162G6L1"/>
<evidence type="ECO:0000256" key="1">
    <source>
        <dbReference type="SAM" id="Phobius"/>
    </source>
</evidence>
<reference evidence="5 8" key="2">
    <citation type="submission" date="2016-08" db="EMBL/GenBank/DDBJ databases">
        <title>Genome sequencing of Lactobacillus plantarum JSA22, isolated from fermented soybean paste.</title>
        <authorList>
            <person name="Choi H.S."/>
        </authorList>
    </citation>
    <scope>NUCLEOTIDE SEQUENCE [LARGE SCALE GENOMIC DNA]</scope>
    <source>
        <strain evidence="5 8">JSA22</strain>
    </source>
</reference>
<evidence type="ECO:0000313" key="6">
    <source>
        <dbReference type="Proteomes" id="UP000076872"/>
    </source>
</evidence>
<dbReference type="EMBL" id="LUWI01000022">
    <property type="protein sequence ID" value="KZU03624.1"/>
    <property type="molecule type" value="Genomic_DNA"/>
</dbReference>
<accession>A0A162G6L1</accession>
<keyword evidence="3" id="KW-0418">Kinase</keyword>
<dbReference type="InterPro" id="IPR036890">
    <property type="entry name" value="HATPase_C_sf"/>
</dbReference>
<feature type="domain" description="Sensor histidine kinase NatK-like C-terminal" evidence="2">
    <location>
        <begin position="342"/>
        <end position="440"/>
    </location>
</feature>
<dbReference type="PATRIC" id="fig|1590.142.peg.2746"/>
<feature type="transmembrane region" description="Helical" evidence="1">
    <location>
        <begin position="199"/>
        <end position="219"/>
    </location>
</feature>
<evidence type="ECO:0000313" key="3">
    <source>
        <dbReference type="EMBL" id="KZU03624.1"/>
    </source>
</evidence>
<sequence>MSAVLLALSLISGGYEMLFLMIGFREYVTWRIAIIWLSLVIITMSLGEVASNLWPQVPLAYFWIIPIVCVTTFMSSRLLYTQWILMLPVAIFLNALKRLVGAIMGVIAKAVAQSASPMLLRQAIGLHSTADINLFLASIMMLPVIIILGMLAHRWLVQVSAADFLQRARVNISDYLLVILFFAIYIIAYVFAMEWSVNAQTYMAIAAIVTFGIIGSYLISNKNSHLNDAQLLLQVSNYNELLSHHNRDLHLFKHDYENILLSMSAFIQNNDMAGLKRYFTTEVMPARVTLNRQSGLSDLSRLDMPTVSGLIYAKYEAANGQNVHLVVTILEKVTLADIPQIKVVRILGNLLDNATDAAARANHQVALTVKNRDAHTTVFSITNQIPTHEAVDLSVIKKSRFTTKPGHLGYGLSSIEQLTTDQLVVNYCIEEGNFIAELIIKH</sequence>
<dbReference type="PANTHER" id="PTHR40448:SF1">
    <property type="entry name" value="TWO-COMPONENT SENSOR HISTIDINE KINASE"/>
    <property type="match status" value="1"/>
</dbReference>
<feature type="transmembrane region" description="Helical" evidence="1">
    <location>
        <begin position="172"/>
        <end position="193"/>
    </location>
</feature>
<dbReference type="EMBL" id="MCOL01000001">
    <property type="protein sequence ID" value="ODO62747.1"/>
    <property type="molecule type" value="Genomic_DNA"/>
</dbReference>
<feature type="transmembrane region" description="Helical" evidence="1">
    <location>
        <begin position="87"/>
        <end position="112"/>
    </location>
</feature>
<evidence type="ECO:0000259" key="2">
    <source>
        <dbReference type="Pfam" id="PF14501"/>
    </source>
</evidence>
<feature type="transmembrane region" description="Helical" evidence="1">
    <location>
        <begin position="33"/>
        <end position="54"/>
    </location>
</feature>
<dbReference type="Pfam" id="PF14501">
    <property type="entry name" value="HATPase_c_5"/>
    <property type="match status" value="1"/>
</dbReference>
<dbReference type="InterPro" id="IPR032834">
    <property type="entry name" value="NatK-like_C"/>
</dbReference>
<evidence type="ECO:0000313" key="5">
    <source>
        <dbReference type="EMBL" id="ODO62747.1"/>
    </source>
</evidence>
<feature type="transmembrane region" description="Helical" evidence="1">
    <location>
        <begin position="60"/>
        <end position="80"/>
    </location>
</feature>
<dbReference type="SUPFAM" id="SSF55874">
    <property type="entry name" value="ATPase domain of HSP90 chaperone/DNA topoisomerase II/histidine kinase"/>
    <property type="match status" value="1"/>
</dbReference>
<dbReference type="RefSeq" id="WP_015380918.1">
    <property type="nucleotide sequence ID" value="NZ_AP018405.1"/>
</dbReference>
<dbReference type="GO" id="GO:0042802">
    <property type="term" value="F:identical protein binding"/>
    <property type="evidence" value="ECO:0007669"/>
    <property type="project" value="TreeGrafter"/>
</dbReference>
<keyword evidence="3" id="KW-0808">Transferase</keyword>
<comment type="caution">
    <text evidence="5">The sequence shown here is derived from an EMBL/GenBank/DDBJ whole genome shotgun (WGS) entry which is preliminary data.</text>
</comment>
<dbReference type="Proteomes" id="UP000076989">
    <property type="component" value="Unassembled WGS sequence"/>
</dbReference>
<dbReference type="EMBL" id="LUXO01000030">
    <property type="protein sequence ID" value="KZV02762.1"/>
    <property type="molecule type" value="Genomic_DNA"/>
</dbReference>
<keyword evidence="1" id="KW-0812">Transmembrane</keyword>
<keyword evidence="1" id="KW-1133">Transmembrane helix</keyword>
<dbReference type="Proteomes" id="UP000094892">
    <property type="component" value="Unassembled WGS sequence"/>
</dbReference>
<feature type="transmembrane region" description="Helical" evidence="1">
    <location>
        <begin position="132"/>
        <end position="151"/>
    </location>
</feature>
<name>A0A162G6L1_LACPN</name>
<evidence type="ECO:0000313" key="7">
    <source>
        <dbReference type="Proteomes" id="UP000076989"/>
    </source>
</evidence>
<protein>
    <submittedName>
        <fullName evidence="3">Histidine protein kinase</fullName>
    </submittedName>
</protein>
<evidence type="ECO:0000313" key="4">
    <source>
        <dbReference type="EMBL" id="KZV02762.1"/>
    </source>
</evidence>
<feature type="transmembrane region" description="Helical" evidence="1">
    <location>
        <begin position="6"/>
        <end position="24"/>
    </location>
</feature>
<organism evidence="5 8">
    <name type="scientific">Lactiplantibacillus plantarum</name>
    <name type="common">Lactobacillus plantarum</name>
    <dbReference type="NCBI Taxonomy" id="1590"/>
    <lineage>
        <taxon>Bacteria</taxon>
        <taxon>Bacillati</taxon>
        <taxon>Bacillota</taxon>
        <taxon>Bacilli</taxon>
        <taxon>Lactobacillales</taxon>
        <taxon>Lactobacillaceae</taxon>
        <taxon>Lactiplantibacillus</taxon>
    </lineage>
</organism>
<gene>
    <name evidence="5" type="ORF">LPJSA22_02765</name>
    <name evidence="4" type="ORF">NAB2_1916</name>
    <name evidence="3" type="ORF">Nizo2260_1864</name>
</gene>
<dbReference type="Proteomes" id="UP000076872">
    <property type="component" value="Unassembled WGS sequence"/>
</dbReference>
<keyword evidence="1" id="KW-0472">Membrane</keyword>
<dbReference type="PANTHER" id="PTHR40448">
    <property type="entry name" value="TWO-COMPONENT SENSOR HISTIDINE KINASE"/>
    <property type="match status" value="1"/>
</dbReference>
<reference evidence="6 7" key="1">
    <citation type="submission" date="2016-03" db="EMBL/GenBank/DDBJ databases">
        <title>Comparative genomics of 54 Lactobacillus plantarum strains reveals genomic uncoupling from niche constraints.</title>
        <authorList>
            <person name="Martino M.E."/>
        </authorList>
    </citation>
    <scope>NUCLEOTIDE SEQUENCE [LARGE SCALE GENOMIC DNA]</scope>
    <source>
        <strain evidence="4 6">NAB2</strain>
        <strain evidence="3 7">Nizo2260</strain>
    </source>
</reference>
<evidence type="ECO:0000313" key="8">
    <source>
        <dbReference type="Proteomes" id="UP000094892"/>
    </source>
</evidence>
<proteinExistence type="predicted"/>
<dbReference type="GO" id="GO:0016301">
    <property type="term" value="F:kinase activity"/>
    <property type="evidence" value="ECO:0007669"/>
    <property type="project" value="UniProtKB-KW"/>
</dbReference>
<dbReference type="Gene3D" id="3.30.565.10">
    <property type="entry name" value="Histidine kinase-like ATPase, C-terminal domain"/>
    <property type="match status" value="1"/>
</dbReference>